<dbReference type="Gene3D" id="3.30.110.90">
    <property type="entry name" value="Amidohydrolase"/>
    <property type="match status" value="1"/>
</dbReference>
<proteinExistence type="predicted"/>
<dbReference type="Pfam" id="PF01979">
    <property type="entry name" value="Amidohydro_1"/>
    <property type="match status" value="1"/>
</dbReference>
<dbReference type="InterPro" id="IPR051781">
    <property type="entry name" value="Metallo-dep_Hydrolase"/>
</dbReference>
<gene>
    <name evidence="2" type="ORF">D1013_19140</name>
</gene>
<dbReference type="Gene3D" id="3.40.50.10910">
    <property type="entry name" value="Amidohydrolase"/>
    <property type="match status" value="1"/>
</dbReference>
<reference evidence="2 3" key="1">
    <citation type="submission" date="2018-08" db="EMBL/GenBank/DDBJ databases">
        <title>The reduced genetic potential of extracellular carbohydrate catabolism in Euzebyella marina RN62, a Flavobacteriia bacterium isolated from the hadal water.</title>
        <authorList>
            <person name="Xue C."/>
        </authorList>
    </citation>
    <scope>NUCLEOTIDE SEQUENCE [LARGE SCALE GENOMIC DNA]</scope>
    <source>
        <strain evidence="2 3">RN62</strain>
    </source>
</reference>
<dbReference type="EMBL" id="CP032050">
    <property type="protein sequence ID" value="AYN69351.1"/>
    <property type="molecule type" value="Genomic_DNA"/>
</dbReference>
<evidence type="ECO:0000259" key="1">
    <source>
        <dbReference type="Pfam" id="PF01979"/>
    </source>
</evidence>
<dbReference type="RefSeq" id="WP_121850357.1">
    <property type="nucleotide sequence ID" value="NZ_CP032050.1"/>
</dbReference>
<evidence type="ECO:0000313" key="2">
    <source>
        <dbReference type="EMBL" id="AYN69351.1"/>
    </source>
</evidence>
<dbReference type="OrthoDB" id="9797498at2"/>
<dbReference type="KEGG" id="emar:D1013_19140"/>
<dbReference type="PANTHER" id="PTHR43135">
    <property type="entry name" value="ALPHA-D-RIBOSE 1-METHYLPHOSPHONATE 5-TRIPHOSPHATE DIPHOSPHATASE"/>
    <property type="match status" value="1"/>
</dbReference>
<name>A0A3G2LAX1_9FLAO</name>
<dbReference type="SUPFAM" id="SSF51556">
    <property type="entry name" value="Metallo-dependent hydrolases"/>
    <property type="match status" value="1"/>
</dbReference>
<evidence type="ECO:0000313" key="3">
    <source>
        <dbReference type="Proteomes" id="UP000276309"/>
    </source>
</evidence>
<dbReference type="SUPFAM" id="SSF51338">
    <property type="entry name" value="Composite domain of metallo-dependent hydrolases"/>
    <property type="match status" value="1"/>
</dbReference>
<sequence>MKKLLILLTLALIHNCSKPIVYDLVISDVHLFNGNEDLGVMNVGINDDSIAAISIESIEGDSVIKGTGKFMIPGLVNAHVHANQIEDLQKGYLYGILTLLNMHTGLEERETHWKAVSQDSVGFSSLYGAGHAATVPDGHPTQFSPDMETINDSISITSWVDHRIASGVDYIKVIHQNRGFMDDQGPSLTYQQIKEIIDYAHKKELKVVVHATTVEEMSKIAPFRPDGFVHMIDFKDELPVSDAYFSLLKDNGVFIVTTGGISLKSMDNLPPFMLDWVDKNFLDSDERAEIIKRYYEEGILIVTGTDAQEGQMNFAEDYFLELQLYEKAGLPNIEILKAATGNARKAFDLPIGILAVGSKADFVLLDENPLEDISNLSKISQVWKNGKTK</sequence>
<dbReference type="Gene3D" id="1.20.58.520">
    <property type="entry name" value="Amidohydrolase"/>
    <property type="match status" value="1"/>
</dbReference>
<feature type="domain" description="Amidohydrolase-related" evidence="1">
    <location>
        <begin position="70"/>
        <end position="388"/>
    </location>
</feature>
<dbReference type="InterPro" id="IPR032466">
    <property type="entry name" value="Metal_Hydrolase"/>
</dbReference>
<dbReference type="InterPro" id="IPR006680">
    <property type="entry name" value="Amidohydro-rel"/>
</dbReference>
<accession>A0A3G2LAX1</accession>
<keyword evidence="3" id="KW-1185">Reference proteome</keyword>
<dbReference type="AlphaFoldDB" id="A0A3G2LAX1"/>
<dbReference type="GO" id="GO:0016810">
    <property type="term" value="F:hydrolase activity, acting on carbon-nitrogen (but not peptide) bonds"/>
    <property type="evidence" value="ECO:0007669"/>
    <property type="project" value="InterPro"/>
</dbReference>
<dbReference type="InterPro" id="IPR011059">
    <property type="entry name" value="Metal-dep_hydrolase_composite"/>
</dbReference>
<dbReference type="Gene3D" id="2.30.40.10">
    <property type="entry name" value="Urease, subunit C, domain 1"/>
    <property type="match status" value="1"/>
</dbReference>
<dbReference type="PANTHER" id="PTHR43135:SF3">
    <property type="entry name" value="ALPHA-D-RIBOSE 1-METHYLPHOSPHONATE 5-TRIPHOSPHATE DIPHOSPHATASE"/>
    <property type="match status" value="1"/>
</dbReference>
<protein>
    <recommendedName>
        <fullName evidence="1">Amidohydrolase-related domain-containing protein</fullName>
    </recommendedName>
</protein>
<organism evidence="2 3">
    <name type="scientific">Euzebyella marina</name>
    <dbReference type="NCBI Taxonomy" id="1761453"/>
    <lineage>
        <taxon>Bacteria</taxon>
        <taxon>Pseudomonadati</taxon>
        <taxon>Bacteroidota</taxon>
        <taxon>Flavobacteriia</taxon>
        <taxon>Flavobacteriales</taxon>
        <taxon>Flavobacteriaceae</taxon>
        <taxon>Euzebyella</taxon>
    </lineage>
</organism>
<dbReference type="Proteomes" id="UP000276309">
    <property type="component" value="Chromosome"/>
</dbReference>